<dbReference type="NCBIfam" id="TIGR01509">
    <property type="entry name" value="HAD-SF-IA-v3"/>
    <property type="match status" value="1"/>
</dbReference>
<reference evidence="1" key="1">
    <citation type="journal article" date="2022" name="Front. Microbiol.">
        <title>New perspectives on an old grouping: The genomic and phenotypic variability of Oxalobacter formigenes and the implications for calcium oxalate stone prevention.</title>
        <authorList>
            <person name="Chmiel J.A."/>
            <person name="Carr C."/>
            <person name="Stuivenberg G.A."/>
            <person name="Venema R."/>
            <person name="Chanyi R.M."/>
            <person name="Al K.F."/>
            <person name="Giguere D."/>
            <person name="Say H."/>
            <person name="Akouris P.P."/>
            <person name="Dominguez Romero S.A."/>
            <person name="Kwong A."/>
            <person name="Tai V."/>
            <person name="Koval S.F."/>
            <person name="Razvi H."/>
            <person name="Bjazevic J."/>
            <person name="Burton J.P."/>
        </authorList>
    </citation>
    <scope>NUCLEOTIDE SEQUENCE</scope>
    <source>
        <strain evidence="1">WoOx3</strain>
    </source>
</reference>
<name>A0A9E9LZ92_9BURK</name>
<dbReference type="RefSeq" id="WP_269308626.1">
    <property type="nucleotide sequence ID" value="NZ_CP098242.1"/>
</dbReference>
<dbReference type="Gene3D" id="1.10.150.240">
    <property type="entry name" value="Putative phosphatase, domain 2"/>
    <property type="match status" value="1"/>
</dbReference>
<protein>
    <submittedName>
        <fullName evidence="1">HAD family phosphatase</fullName>
    </submittedName>
</protein>
<dbReference type="PRINTS" id="PR00413">
    <property type="entry name" value="HADHALOGNASE"/>
</dbReference>
<dbReference type="InterPro" id="IPR036412">
    <property type="entry name" value="HAD-like_sf"/>
</dbReference>
<evidence type="ECO:0000313" key="2">
    <source>
        <dbReference type="Proteomes" id="UP001156215"/>
    </source>
</evidence>
<dbReference type="InterPro" id="IPR023214">
    <property type="entry name" value="HAD_sf"/>
</dbReference>
<dbReference type="PANTHER" id="PTHR43611:SF3">
    <property type="entry name" value="FLAVIN MONONUCLEOTIDE HYDROLASE 1, CHLOROPLATIC"/>
    <property type="match status" value="1"/>
</dbReference>
<gene>
    <name evidence="1" type="ORF">NB640_10355</name>
</gene>
<dbReference type="SFLD" id="SFLDS00003">
    <property type="entry name" value="Haloacid_Dehalogenase"/>
    <property type="match status" value="1"/>
</dbReference>
<dbReference type="CDD" id="cd02603">
    <property type="entry name" value="HAD_sEH-N_like"/>
    <property type="match status" value="1"/>
</dbReference>
<dbReference type="InterPro" id="IPR023198">
    <property type="entry name" value="PGP-like_dom2"/>
</dbReference>
<organism evidence="1 2">
    <name type="scientific">Oxalobacter vibrioformis</name>
    <dbReference type="NCBI Taxonomy" id="933080"/>
    <lineage>
        <taxon>Bacteria</taxon>
        <taxon>Pseudomonadati</taxon>
        <taxon>Pseudomonadota</taxon>
        <taxon>Betaproteobacteria</taxon>
        <taxon>Burkholderiales</taxon>
        <taxon>Oxalobacteraceae</taxon>
        <taxon>Oxalobacter</taxon>
    </lineage>
</organism>
<evidence type="ECO:0000313" key="1">
    <source>
        <dbReference type="EMBL" id="WAW09623.1"/>
    </source>
</evidence>
<dbReference type="KEGG" id="ovb:NB640_10355"/>
<sequence length="207" mass="24010">MSLHPTVVFDLGNVLIRWNPRNLYRRLFGDDENAMETFLTEVCPPAWNEEQDRGRTWAEAIKEAIGRHPSQEAFIRAYDERWEETILGPIEGTVDILRELKEKDVRILALTNWSAEKFPVAHRMFDFLHWFEGILVSGEERLIKPDPAIFRLMISRYTLDPARTIFIDDSMPNITSASQAGFQALHFTDPDRLRKELLAFGLPLSQP</sequence>
<dbReference type="EMBL" id="CP098242">
    <property type="protein sequence ID" value="WAW09623.1"/>
    <property type="molecule type" value="Genomic_DNA"/>
</dbReference>
<dbReference type="PANTHER" id="PTHR43611">
    <property type="entry name" value="ALPHA-D-GLUCOSE 1-PHOSPHATE PHOSPHATASE"/>
    <property type="match status" value="1"/>
</dbReference>
<dbReference type="AlphaFoldDB" id="A0A9E9LZ92"/>
<dbReference type="Proteomes" id="UP001156215">
    <property type="component" value="Chromosome"/>
</dbReference>
<keyword evidence="2" id="KW-1185">Reference proteome</keyword>
<dbReference type="Pfam" id="PF00702">
    <property type="entry name" value="Hydrolase"/>
    <property type="match status" value="1"/>
</dbReference>
<dbReference type="SFLD" id="SFLDG01129">
    <property type="entry name" value="C1.5:_HAD__Beta-PGM__Phosphata"/>
    <property type="match status" value="1"/>
</dbReference>
<dbReference type="Gene3D" id="3.40.50.1000">
    <property type="entry name" value="HAD superfamily/HAD-like"/>
    <property type="match status" value="1"/>
</dbReference>
<dbReference type="SUPFAM" id="SSF56784">
    <property type="entry name" value="HAD-like"/>
    <property type="match status" value="1"/>
</dbReference>
<accession>A0A9E9LZ92</accession>
<proteinExistence type="predicted"/>
<dbReference type="InterPro" id="IPR006439">
    <property type="entry name" value="HAD-SF_hydro_IA"/>
</dbReference>